<gene>
    <name evidence="2" type="ORF">H9798_07310</name>
</gene>
<sequence>MKKVMSLLLGVIILLCGNVVNVHAETNQENLPDYEVVEEFNVYDTAIQENTDEISTIEPRSRIKYRVTKLSRKSEIGAYTGQSVSGEPGINISLSQMKSTSFSASSNAALNIKKKAEAALGFSFSKSYSIGHSGSRTVPATHNGRKVKRAEIKAYRLYDKHTFKVTWTSFHVKNPQYYGTYWAKKPSGYHYKMVYYYK</sequence>
<accession>A0A9D2KJC9</accession>
<reference evidence="2" key="1">
    <citation type="journal article" date="2021" name="PeerJ">
        <title>Extensive microbial diversity within the chicken gut microbiome revealed by metagenomics and culture.</title>
        <authorList>
            <person name="Gilroy R."/>
            <person name="Ravi A."/>
            <person name="Getino M."/>
            <person name="Pursley I."/>
            <person name="Horton D.L."/>
            <person name="Alikhan N.F."/>
            <person name="Baker D."/>
            <person name="Gharbi K."/>
            <person name="Hall N."/>
            <person name="Watson M."/>
            <person name="Adriaenssens E.M."/>
            <person name="Foster-Nyarko E."/>
            <person name="Jarju S."/>
            <person name="Secka A."/>
            <person name="Antonio M."/>
            <person name="Oren A."/>
            <person name="Chaudhuri R.R."/>
            <person name="La Ragione R."/>
            <person name="Hildebrand F."/>
            <person name="Pallen M.J."/>
        </authorList>
    </citation>
    <scope>NUCLEOTIDE SEQUENCE</scope>
    <source>
        <strain evidence="2">ChiSjej2B20-11307</strain>
    </source>
</reference>
<organism evidence="2 3">
    <name type="scientific">Candidatus Mediterraneibacter pullicola</name>
    <dbReference type="NCBI Taxonomy" id="2838682"/>
    <lineage>
        <taxon>Bacteria</taxon>
        <taxon>Bacillati</taxon>
        <taxon>Bacillota</taxon>
        <taxon>Clostridia</taxon>
        <taxon>Lachnospirales</taxon>
        <taxon>Lachnospiraceae</taxon>
        <taxon>Mediterraneibacter</taxon>
    </lineage>
</organism>
<evidence type="ECO:0000313" key="2">
    <source>
        <dbReference type="EMBL" id="HJA06930.1"/>
    </source>
</evidence>
<reference evidence="2" key="2">
    <citation type="submission" date="2021-04" db="EMBL/GenBank/DDBJ databases">
        <authorList>
            <person name="Gilroy R."/>
        </authorList>
    </citation>
    <scope>NUCLEOTIDE SEQUENCE</scope>
    <source>
        <strain evidence="2">ChiSjej2B20-11307</strain>
    </source>
</reference>
<dbReference type="EMBL" id="DXAK01000039">
    <property type="protein sequence ID" value="HJA06930.1"/>
    <property type="molecule type" value="Genomic_DNA"/>
</dbReference>
<dbReference type="AlphaFoldDB" id="A0A9D2KJC9"/>
<dbReference type="Proteomes" id="UP000824223">
    <property type="component" value="Unassembled WGS sequence"/>
</dbReference>
<feature type="chain" id="PRO_5039544950" evidence="1">
    <location>
        <begin position="25"/>
        <end position="198"/>
    </location>
</feature>
<feature type="signal peptide" evidence="1">
    <location>
        <begin position="1"/>
        <end position="24"/>
    </location>
</feature>
<evidence type="ECO:0000256" key="1">
    <source>
        <dbReference type="SAM" id="SignalP"/>
    </source>
</evidence>
<name>A0A9D2KJC9_9FIRM</name>
<evidence type="ECO:0000313" key="3">
    <source>
        <dbReference type="Proteomes" id="UP000824223"/>
    </source>
</evidence>
<comment type="caution">
    <text evidence="2">The sequence shown here is derived from an EMBL/GenBank/DDBJ whole genome shotgun (WGS) entry which is preliminary data.</text>
</comment>
<keyword evidence="1" id="KW-0732">Signal</keyword>
<protein>
    <submittedName>
        <fullName evidence="2">Uncharacterized protein</fullName>
    </submittedName>
</protein>
<proteinExistence type="predicted"/>